<feature type="chain" id="PRO_5042575459" evidence="1">
    <location>
        <begin position="21"/>
        <end position="167"/>
    </location>
</feature>
<comment type="caution">
    <text evidence="2">The sequence shown here is derived from an EMBL/GenBank/DDBJ whole genome shotgun (WGS) entry which is preliminary data.</text>
</comment>
<dbReference type="EMBL" id="MU839832">
    <property type="protein sequence ID" value="KAK1756371.1"/>
    <property type="molecule type" value="Genomic_DNA"/>
</dbReference>
<evidence type="ECO:0000313" key="2">
    <source>
        <dbReference type="EMBL" id="KAK1756371.1"/>
    </source>
</evidence>
<gene>
    <name evidence="2" type="ORF">QBC47DRAFT_444834</name>
</gene>
<reference evidence="2" key="1">
    <citation type="submission" date="2023-06" db="EMBL/GenBank/DDBJ databases">
        <title>Genome-scale phylogeny and comparative genomics of the fungal order Sordariales.</title>
        <authorList>
            <consortium name="Lawrence Berkeley National Laboratory"/>
            <person name="Hensen N."/>
            <person name="Bonometti L."/>
            <person name="Westerberg I."/>
            <person name="Brannstrom I.O."/>
            <person name="Guillou S."/>
            <person name="Cros-Aarteil S."/>
            <person name="Calhoun S."/>
            <person name="Haridas S."/>
            <person name="Kuo A."/>
            <person name="Mondo S."/>
            <person name="Pangilinan J."/>
            <person name="Riley R."/>
            <person name="Labutti K."/>
            <person name="Andreopoulos B."/>
            <person name="Lipzen A."/>
            <person name="Chen C."/>
            <person name="Yanf M."/>
            <person name="Daum C."/>
            <person name="Ng V."/>
            <person name="Clum A."/>
            <person name="Steindorff A."/>
            <person name="Ohm R."/>
            <person name="Martin F."/>
            <person name="Silar P."/>
            <person name="Natvig D."/>
            <person name="Lalanne C."/>
            <person name="Gautier V."/>
            <person name="Ament-Velasquez S.L."/>
            <person name="Kruys A."/>
            <person name="Hutchinson M.I."/>
            <person name="Powell A.J."/>
            <person name="Barry K."/>
            <person name="Miller A.N."/>
            <person name="Grigoriev I.V."/>
            <person name="Debuchy R."/>
            <person name="Gladieux P."/>
            <person name="Thoren M.H."/>
            <person name="Johannesson H."/>
        </authorList>
    </citation>
    <scope>NUCLEOTIDE SEQUENCE</scope>
    <source>
        <strain evidence="2">PSN4</strain>
    </source>
</reference>
<feature type="signal peptide" evidence="1">
    <location>
        <begin position="1"/>
        <end position="20"/>
    </location>
</feature>
<keyword evidence="3" id="KW-1185">Reference proteome</keyword>
<evidence type="ECO:0000256" key="1">
    <source>
        <dbReference type="SAM" id="SignalP"/>
    </source>
</evidence>
<protein>
    <submittedName>
        <fullName evidence="2">Uncharacterized protein</fullName>
    </submittedName>
</protein>
<accession>A0AAJ0F627</accession>
<dbReference type="AlphaFoldDB" id="A0AAJ0F627"/>
<proteinExistence type="predicted"/>
<sequence length="167" mass="17975">MHVLLAILATAFFVAQYASADQVEFTAPPTTDPLNISSPSILIAWTIPPGSQEASYEQVDLWWTGNADGFGYELAENLTVANTTRYAWDPRAERDALRRTNHSVSAGKDFGFELRFHGIGTARGATISKGGFGVVGYRDGEGSGGGRREVLWGVVGWVVGLALVWGL</sequence>
<name>A0AAJ0F627_9PEZI</name>
<evidence type="ECO:0000313" key="3">
    <source>
        <dbReference type="Proteomes" id="UP001239445"/>
    </source>
</evidence>
<organism evidence="2 3">
    <name type="scientific">Echria macrotheca</name>
    <dbReference type="NCBI Taxonomy" id="438768"/>
    <lineage>
        <taxon>Eukaryota</taxon>
        <taxon>Fungi</taxon>
        <taxon>Dikarya</taxon>
        <taxon>Ascomycota</taxon>
        <taxon>Pezizomycotina</taxon>
        <taxon>Sordariomycetes</taxon>
        <taxon>Sordariomycetidae</taxon>
        <taxon>Sordariales</taxon>
        <taxon>Schizotheciaceae</taxon>
        <taxon>Echria</taxon>
    </lineage>
</organism>
<dbReference type="Proteomes" id="UP001239445">
    <property type="component" value="Unassembled WGS sequence"/>
</dbReference>
<keyword evidence="1" id="KW-0732">Signal</keyword>